<dbReference type="AlphaFoldDB" id="A0A076MSL5"/>
<evidence type="ECO:0000259" key="1">
    <source>
        <dbReference type="Pfam" id="PF02036"/>
    </source>
</evidence>
<dbReference type="HOGENOM" id="CLU_158647_0_0_11"/>
<dbReference type="eggNOG" id="COG3255">
    <property type="taxonomic scope" value="Bacteria"/>
</dbReference>
<dbReference type="KEGG" id="amq:AMETH_1859"/>
<sequence>MGTPVLSPEWMKSYAELWNTTDATREGLKKLSMVVEYRLAENESRAGQIEVNAGEVVRAGAPTEGVKPDFVLTAKVETWQRLGEGELPAAKAMVTRKVKFRGSMSVALANLPGLEAAMKMFGQIDDTDWSVD</sequence>
<dbReference type="InterPro" id="IPR036527">
    <property type="entry name" value="SCP2_sterol-bd_dom_sf"/>
</dbReference>
<keyword evidence="3" id="KW-1185">Reference proteome</keyword>
<protein>
    <recommendedName>
        <fullName evidence="1">SCP2 domain-containing protein</fullName>
    </recommendedName>
</protein>
<organism evidence="2 3">
    <name type="scientific">Amycolatopsis methanolica 239</name>
    <dbReference type="NCBI Taxonomy" id="1068978"/>
    <lineage>
        <taxon>Bacteria</taxon>
        <taxon>Bacillati</taxon>
        <taxon>Actinomycetota</taxon>
        <taxon>Actinomycetes</taxon>
        <taxon>Pseudonocardiales</taxon>
        <taxon>Pseudonocardiaceae</taxon>
        <taxon>Amycolatopsis</taxon>
        <taxon>Amycolatopsis methanolica group</taxon>
    </lineage>
</organism>
<dbReference type="InterPro" id="IPR003033">
    <property type="entry name" value="SCP2_sterol-bd_dom"/>
</dbReference>
<dbReference type="EMBL" id="CP009110">
    <property type="protein sequence ID" value="AIJ21951.1"/>
    <property type="molecule type" value="Genomic_DNA"/>
</dbReference>
<evidence type="ECO:0000313" key="3">
    <source>
        <dbReference type="Proteomes" id="UP000062973"/>
    </source>
</evidence>
<dbReference type="STRING" id="1068978.AMETH_1859"/>
<evidence type="ECO:0000313" key="2">
    <source>
        <dbReference type="EMBL" id="AIJ21951.1"/>
    </source>
</evidence>
<dbReference type="RefSeq" id="WP_017981164.1">
    <property type="nucleotide sequence ID" value="NZ_AQUL01000001.1"/>
</dbReference>
<dbReference type="Proteomes" id="UP000062973">
    <property type="component" value="Chromosome"/>
</dbReference>
<dbReference type="Pfam" id="PF02036">
    <property type="entry name" value="SCP2"/>
    <property type="match status" value="1"/>
</dbReference>
<reference evidence="2 3" key="1">
    <citation type="submission" date="2014-07" db="EMBL/GenBank/DDBJ databases">
        <title>Whole Genome Sequence of the Amycolatopsis methanolica 239.</title>
        <authorList>
            <person name="Tang B."/>
        </authorList>
    </citation>
    <scope>NUCLEOTIDE SEQUENCE [LARGE SCALE GENOMIC DNA]</scope>
    <source>
        <strain evidence="2 3">239</strain>
    </source>
</reference>
<name>A0A076MSL5_AMYME</name>
<dbReference type="SUPFAM" id="SSF55718">
    <property type="entry name" value="SCP-like"/>
    <property type="match status" value="1"/>
</dbReference>
<dbReference type="OrthoDB" id="4460378at2"/>
<feature type="domain" description="SCP2" evidence="1">
    <location>
        <begin position="22"/>
        <end position="109"/>
    </location>
</feature>
<dbReference type="PATRIC" id="fig|1068978.7.peg.1970"/>
<proteinExistence type="predicted"/>
<dbReference type="Gene3D" id="3.30.1050.10">
    <property type="entry name" value="SCP2 sterol-binding domain"/>
    <property type="match status" value="1"/>
</dbReference>
<accession>A0A076MSL5</accession>
<gene>
    <name evidence="2" type="ORF">AMETH_1859</name>
</gene>